<dbReference type="InterPro" id="IPR043019">
    <property type="entry name" value="GrlR_sf"/>
</dbReference>
<dbReference type="EMBL" id="WNJL01000034">
    <property type="protein sequence ID" value="NDU42806.1"/>
    <property type="molecule type" value="Genomic_DNA"/>
</dbReference>
<evidence type="ECO:0008006" key="2">
    <source>
        <dbReference type="Google" id="ProtNLM"/>
    </source>
</evidence>
<comment type="caution">
    <text evidence="1">The sequence shown here is derived from an EMBL/GenBank/DDBJ whole genome shotgun (WGS) entry which is preliminary data.</text>
</comment>
<dbReference type="Gene3D" id="2.40.128.380">
    <property type="entry name" value="T3SS negative regulator GrlR"/>
    <property type="match status" value="1"/>
</dbReference>
<protein>
    <recommendedName>
        <fullName evidence="2">T3SS negative regulator,GrlR</fullName>
    </recommendedName>
</protein>
<name>A0A845U642_9PROT</name>
<dbReference type="RefSeq" id="WP_163098033.1">
    <property type="nucleotide sequence ID" value="NZ_CP127523.1"/>
</dbReference>
<dbReference type="AlphaFoldDB" id="A0A845U642"/>
<reference evidence="1" key="1">
    <citation type="submission" date="2019-11" db="EMBL/GenBank/DDBJ databases">
        <title>Acidithiobacillus ferrianus sp. nov.: a facultatively anaerobic and extremely acidophilic chemolithoautotroph.</title>
        <authorList>
            <person name="Norris P.R."/>
            <person name="Falagan C."/>
            <person name="Moya-Beltran A."/>
            <person name="Castro M."/>
            <person name="Quatrini R."/>
            <person name="Johnson D.B."/>
        </authorList>
    </citation>
    <scope>NUCLEOTIDE SEQUENCE [LARGE SCALE GENOMIC DNA]</scope>
    <source>
        <strain evidence="1">MG</strain>
    </source>
</reference>
<proteinExistence type="predicted"/>
<evidence type="ECO:0000313" key="1">
    <source>
        <dbReference type="EMBL" id="NDU42806.1"/>
    </source>
</evidence>
<organism evidence="1">
    <name type="scientific">Acidithiobacillus ferrianus</name>
    <dbReference type="NCBI Taxonomy" id="2678518"/>
    <lineage>
        <taxon>Bacteria</taxon>
        <taxon>Pseudomonadati</taxon>
        <taxon>Pseudomonadota</taxon>
        <taxon>Acidithiobacillia</taxon>
        <taxon>Acidithiobacillales</taxon>
        <taxon>Acidithiobacillaceae</taxon>
        <taxon>Acidithiobacillus</taxon>
    </lineage>
</organism>
<gene>
    <name evidence="1" type="ORF">GL267_09190</name>
</gene>
<sequence length="116" mass="12416">MIEALWSVEFHSNGAPGSFTYGAGVVVFETGRIFGGDGRYFYVGNYEIVNGVARATLTSTHYSGPRESIIGPDEKTTFELNGKIARDKFVVSGTVAGKPGVTVNATLTRRAELPNP</sequence>
<accession>A0A845U642</accession>